<evidence type="ECO:0000259" key="2">
    <source>
        <dbReference type="Pfam" id="PF09791"/>
    </source>
</evidence>
<dbReference type="GO" id="GO:0005739">
    <property type="term" value="C:mitochondrion"/>
    <property type="evidence" value="ECO:0007669"/>
    <property type="project" value="TreeGrafter"/>
</dbReference>
<dbReference type="STRING" id="1296120.A0A1B9GH66"/>
<feature type="domain" description="Oxidoreductase-like" evidence="2">
    <location>
        <begin position="213"/>
        <end position="258"/>
    </location>
</feature>
<dbReference type="AlphaFoldDB" id="A0A1B9GH66"/>
<dbReference type="Proteomes" id="UP000092666">
    <property type="component" value="Unassembled WGS sequence"/>
</dbReference>
<feature type="compositionally biased region" description="Polar residues" evidence="1">
    <location>
        <begin position="105"/>
        <end position="114"/>
    </location>
</feature>
<dbReference type="InterPro" id="IPR039251">
    <property type="entry name" value="OXLD1"/>
</dbReference>
<organism evidence="3 4">
    <name type="scientific">Kwoniella heveanensis BCC8398</name>
    <dbReference type="NCBI Taxonomy" id="1296120"/>
    <lineage>
        <taxon>Eukaryota</taxon>
        <taxon>Fungi</taxon>
        <taxon>Dikarya</taxon>
        <taxon>Basidiomycota</taxon>
        <taxon>Agaricomycotina</taxon>
        <taxon>Tremellomycetes</taxon>
        <taxon>Tremellales</taxon>
        <taxon>Cryptococcaceae</taxon>
        <taxon>Kwoniella</taxon>
    </lineage>
</organism>
<proteinExistence type="predicted"/>
<dbReference type="PANTHER" id="PTHR21193">
    <property type="entry name" value="OXIDOREDUCTASE-LIKE DOMAIN-CONTAINING PROTEIN 1"/>
    <property type="match status" value="1"/>
</dbReference>
<dbReference type="PANTHER" id="PTHR21193:SF3">
    <property type="entry name" value="OXIDOREDUCTASE-LIKE DOMAIN-CONTAINING PROTEIN 1"/>
    <property type="match status" value="1"/>
</dbReference>
<sequence>MRLSCRGAVAWLRLPPGRNNGRTVRACRRYISSTPHALSASANASYNLRPVAAATPISSPSSNVDSSRDSSHSSSSDRQRHHPHRRRSQLDLFAHFKPPPPPRTPLQQVLSSSPPDEPRTRTGDNDEAFETSSTAPAGTSFQDVPKPISTSSSIRDGSTVQATTLGSKVVEPVPAMKASTTSAPAFALAGDKDIGTGAGTGPNQGVRTKEIAVQGVMVPPKPIPPGEEDCCMSGCVHCVYTIYADDLETYSDAIVRARTALSEAGIPQDQWPLQDELVTLDDTDDVQAKNKIVIEETKKVESGMDPSLSAFLALENKLKKKQAPESSAAS</sequence>
<dbReference type="OrthoDB" id="10064411at2759"/>
<feature type="compositionally biased region" description="Polar residues" evidence="1">
    <location>
        <begin position="130"/>
        <end position="159"/>
    </location>
</feature>
<evidence type="ECO:0000313" key="4">
    <source>
        <dbReference type="Proteomes" id="UP000092666"/>
    </source>
</evidence>
<dbReference type="EMBL" id="KV700151">
    <property type="protein sequence ID" value="OCF30392.1"/>
    <property type="molecule type" value="Genomic_DNA"/>
</dbReference>
<protein>
    <recommendedName>
        <fullName evidence="2">Oxidoreductase-like domain-containing protein</fullName>
    </recommendedName>
</protein>
<gene>
    <name evidence="3" type="ORF">I316_07960</name>
</gene>
<reference evidence="4" key="2">
    <citation type="submission" date="2013-12" db="EMBL/GenBank/DDBJ databases">
        <title>Evolution of pathogenesis and genome organization in the Tremellales.</title>
        <authorList>
            <person name="Cuomo C."/>
            <person name="Litvintseva A."/>
            <person name="Heitman J."/>
            <person name="Chen Y."/>
            <person name="Sun S."/>
            <person name="Springer D."/>
            <person name="Dromer F."/>
            <person name="Young S."/>
            <person name="Zeng Q."/>
            <person name="Chapman S."/>
            <person name="Gujja S."/>
            <person name="Saif S."/>
            <person name="Birren B."/>
        </authorList>
    </citation>
    <scope>NUCLEOTIDE SEQUENCE [LARGE SCALE GENOMIC DNA]</scope>
    <source>
        <strain evidence="4">BCC8398</strain>
    </source>
</reference>
<dbReference type="InterPro" id="IPR019180">
    <property type="entry name" value="Oxidoreductase-like_N"/>
</dbReference>
<feature type="compositionally biased region" description="Basic and acidic residues" evidence="1">
    <location>
        <begin position="66"/>
        <end position="78"/>
    </location>
</feature>
<reference evidence="3 4" key="1">
    <citation type="submission" date="2013-07" db="EMBL/GenBank/DDBJ databases">
        <title>The Genome Sequence of Cryptococcus heveanensis BCC8398.</title>
        <authorList>
            <consortium name="The Broad Institute Genome Sequencing Platform"/>
            <person name="Cuomo C."/>
            <person name="Litvintseva A."/>
            <person name="Chen Y."/>
            <person name="Heitman J."/>
            <person name="Sun S."/>
            <person name="Springer D."/>
            <person name="Dromer F."/>
            <person name="Young S.K."/>
            <person name="Zeng Q."/>
            <person name="Gargeya S."/>
            <person name="Fitzgerald M."/>
            <person name="Abouelleil A."/>
            <person name="Alvarado L."/>
            <person name="Berlin A.M."/>
            <person name="Chapman S.B."/>
            <person name="Dewar J."/>
            <person name="Goldberg J."/>
            <person name="Griggs A."/>
            <person name="Gujja S."/>
            <person name="Hansen M."/>
            <person name="Howarth C."/>
            <person name="Imamovic A."/>
            <person name="Larimer J."/>
            <person name="McCowan C."/>
            <person name="Murphy C."/>
            <person name="Pearson M."/>
            <person name="Priest M."/>
            <person name="Roberts A."/>
            <person name="Saif S."/>
            <person name="Shea T."/>
            <person name="Sykes S."/>
            <person name="Wortman J."/>
            <person name="Nusbaum C."/>
            <person name="Birren B."/>
        </authorList>
    </citation>
    <scope>NUCLEOTIDE SEQUENCE [LARGE SCALE GENOMIC DNA]</scope>
    <source>
        <strain evidence="3 4">BCC8398</strain>
    </source>
</reference>
<dbReference type="Pfam" id="PF09791">
    <property type="entry name" value="Oxidored-like"/>
    <property type="match status" value="1"/>
</dbReference>
<evidence type="ECO:0000313" key="3">
    <source>
        <dbReference type="EMBL" id="OCF30392.1"/>
    </source>
</evidence>
<evidence type="ECO:0000256" key="1">
    <source>
        <dbReference type="SAM" id="MobiDB-lite"/>
    </source>
</evidence>
<feature type="region of interest" description="Disordered" evidence="1">
    <location>
        <begin position="55"/>
        <end position="159"/>
    </location>
</feature>
<accession>A0A1B9GH66</accession>
<name>A0A1B9GH66_9TREE</name>
<keyword evidence="4" id="KW-1185">Reference proteome</keyword>